<keyword evidence="4" id="KW-1185">Reference proteome</keyword>
<dbReference type="InterPro" id="IPR045618">
    <property type="entry name" value="DUF6444"/>
</dbReference>
<gene>
    <name evidence="3" type="ORF">BC008_13875</name>
</gene>
<dbReference type="AlphaFoldDB" id="A0A0V7ZGS9"/>
<dbReference type="EMBL" id="LMTZ01000137">
    <property type="protein sequence ID" value="KST63548.1"/>
    <property type="molecule type" value="Genomic_DNA"/>
</dbReference>
<sequence length="187" mass="20923">MSPEEKDKKIERLEEENKALREKIAELERRFGRYSQNSSKPPSSDRLKKKTQIRTKSLREKGKRPSGGQFGHRGQTLEQVLHPDKVIEQPTPCSCGKCGCDVRGVAVEKIIKRQVFDIPAPVIIVTQHQVTVKKCPKCNTTIQGSFPVEVKALRPIIPDITTPRMPESAPMNAPITVACESDKLAKT</sequence>
<dbReference type="InterPro" id="IPR052344">
    <property type="entry name" value="Transposase-related"/>
</dbReference>
<evidence type="ECO:0000313" key="4">
    <source>
        <dbReference type="Proteomes" id="UP000053372"/>
    </source>
</evidence>
<dbReference type="RefSeq" id="WP_027841227.1">
    <property type="nucleotide sequence ID" value="NZ_LMTZ01000137.1"/>
</dbReference>
<name>A0A0V7ZGS9_9CYAN</name>
<evidence type="ECO:0000256" key="1">
    <source>
        <dbReference type="SAM" id="MobiDB-lite"/>
    </source>
</evidence>
<dbReference type="PANTHER" id="PTHR33678">
    <property type="entry name" value="BLL1576 PROTEIN"/>
    <property type="match status" value="1"/>
</dbReference>
<dbReference type="Proteomes" id="UP000053372">
    <property type="component" value="Unassembled WGS sequence"/>
</dbReference>
<dbReference type="PANTHER" id="PTHR33678:SF1">
    <property type="entry name" value="BLL1576 PROTEIN"/>
    <property type="match status" value="1"/>
</dbReference>
<organism evidence="3 4">
    <name type="scientific">Mastigocoleus testarum BC008</name>
    <dbReference type="NCBI Taxonomy" id="371196"/>
    <lineage>
        <taxon>Bacteria</taxon>
        <taxon>Bacillati</taxon>
        <taxon>Cyanobacteriota</taxon>
        <taxon>Cyanophyceae</taxon>
        <taxon>Nostocales</taxon>
        <taxon>Hapalosiphonaceae</taxon>
        <taxon>Mastigocoleus</taxon>
    </lineage>
</organism>
<feature type="region of interest" description="Disordered" evidence="1">
    <location>
        <begin position="30"/>
        <end position="75"/>
    </location>
</feature>
<proteinExistence type="predicted"/>
<evidence type="ECO:0000313" key="3">
    <source>
        <dbReference type="EMBL" id="KST63548.1"/>
    </source>
</evidence>
<reference evidence="3 4" key="1">
    <citation type="journal article" date="2015" name="Genome Announc.">
        <title>Draft Genome of the Euendolithic (true boring) Cyanobacterium Mastigocoleus testarum strain BC008.</title>
        <authorList>
            <person name="Guida B.S."/>
            <person name="Garcia-Pichel F."/>
        </authorList>
    </citation>
    <scope>NUCLEOTIDE SEQUENCE [LARGE SCALE GENOMIC DNA]</scope>
    <source>
        <strain evidence="3 4">BC008</strain>
    </source>
</reference>
<protein>
    <recommendedName>
        <fullName evidence="2">DUF6444 domain-containing protein</fullName>
    </recommendedName>
</protein>
<comment type="caution">
    <text evidence="3">The sequence shown here is derived from an EMBL/GenBank/DDBJ whole genome shotgun (WGS) entry which is preliminary data.</text>
</comment>
<evidence type="ECO:0000259" key="2">
    <source>
        <dbReference type="Pfam" id="PF20042"/>
    </source>
</evidence>
<dbReference type="Pfam" id="PF20042">
    <property type="entry name" value="DUF6444"/>
    <property type="match status" value="1"/>
</dbReference>
<accession>A0A0V7ZGS9</accession>
<feature type="domain" description="DUF6444" evidence="2">
    <location>
        <begin position="4"/>
        <end position="76"/>
    </location>
</feature>